<evidence type="ECO:0000259" key="4">
    <source>
        <dbReference type="PROSITE" id="PS01124"/>
    </source>
</evidence>
<dbReference type="CDD" id="cd02208">
    <property type="entry name" value="cupin_RmlC-like"/>
    <property type="match status" value="1"/>
</dbReference>
<organism evidence="5 6">
    <name type="scientific">Paenibacillus contaminans</name>
    <dbReference type="NCBI Taxonomy" id="450362"/>
    <lineage>
        <taxon>Bacteria</taxon>
        <taxon>Bacillati</taxon>
        <taxon>Bacillota</taxon>
        <taxon>Bacilli</taxon>
        <taxon>Bacillales</taxon>
        <taxon>Paenibacillaceae</taxon>
        <taxon>Paenibacillus</taxon>
    </lineage>
</organism>
<keyword evidence="2" id="KW-0238">DNA-binding</keyword>
<feature type="domain" description="HTH araC/xylS-type" evidence="4">
    <location>
        <begin position="224"/>
        <end position="326"/>
    </location>
</feature>
<dbReference type="InterPro" id="IPR037923">
    <property type="entry name" value="HTH-like"/>
</dbReference>
<proteinExistence type="predicted"/>
<dbReference type="PANTHER" id="PTHR43280">
    <property type="entry name" value="ARAC-FAMILY TRANSCRIPTIONAL REGULATOR"/>
    <property type="match status" value="1"/>
</dbReference>
<dbReference type="SUPFAM" id="SSF46689">
    <property type="entry name" value="Homeodomain-like"/>
    <property type="match status" value="1"/>
</dbReference>
<dbReference type="Pfam" id="PF12833">
    <property type="entry name" value="HTH_18"/>
    <property type="match status" value="1"/>
</dbReference>
<evidence type="ECO:0000256" key="1">
    <source>
        <dbReference type="ARBA" id="ARBA00023015"/>
    </source>
</evidence>
<evidence type="ECO:0000313" key="5">
    <source>
        <dbReference type="EMBL" id="RAV17690.1"/>
    </source>
</evidence>
<dbReference type="InterPro" id="IPR018062">
    <property type="entry name" value="HTH_AraC-typ_CS"/>
</dbReference>
<evidence type="ECO:0000256" key="2">
    <source>
        <dbReference type="ARBA" id="ARBA00023125"/>
    </source>
</evidence>
<dbReference type="InterPro" id="IPR009057">
    <property type="entry name" value="Homeodomain-like_sf"/>
</dbReference>
<dbReference type="Gene3D" id="1.10.10.60">
    <property type="entry name" value="Homeodomain-like"/>
    <property type="match status" value="2"/>
</dbReference>
<reference evidence="5 6" key="1">
    <citation type="journal article" date="2009" name="Int. J. Syst. Evol. Microbiol.">
        <title>Paenibacillus contaminans sp. nov., isolated from a contaminated laboratory plate.</title>
        <authorList>
            <person name="Chou J.H."/>
            <person name="Lee J.H."/>
            <person name="Lin M.C."/>
            <person name="Chang P.S."/>
            <person name="Arun A.B."/>
            <person name="Young C.C."/>
            <person name="Chen W.M."/>
        </authorList>
    </citation>
    <scope>NUCLEOTIDE SEQUENCE [LARGE SCALE GENOMIC DNA]</scope>
    <source>
        <strain evidence="5 6">CKOBP-6</strain>
    </source>
</reference>
<dbReference type="PROSITE" id="PS01124">
    <property type="entry name" value="HTH_ARAC_FAMILY_2"/>
    <property type="match status" value="1"/>
</dbReference>
<gene>
    <name evidence="5" type="ORF">DQG23_26550</name>
</gene>
<dbReference type="InterPro" id="IPR003313">
    <property type="entry name" value="AraC-bd"/>
</dbReference>
<dbReference type="PRINTS" id="PR00032">
    <property type="entry name" value="HTHARAC"/>
</dbReference>
<protein>
    <submittedName>
        <fullName evidence="5">AraC family transcriptional regulator</fullName>
    </submittedName>
</protein>
<dbReference type="EMBL" id="QMFB01000018">
    <property type="protein sequence ID" value="RAV17690.1"/>
    <property type="molecule type" value="Genomic_DNA"/>
</dbReference>
<dbReference type="SUPFAM" id="SSF51215">
    <property type="entry name" value="Regulatory protein AraC"/>
    <property type="match status" value="1"/>
</dbReference>
<dbReference type="PANTHER" id="PTHR43280:SF2">
    <property type="entry name" value="HTH-TYPE TRANSCRIPTIONAL REGULATOR EXSA"/>
    <property type="match status" value="1"/>
</dbReference>
<keyword evidence="6" id="KW-1185">Reference proteome</keyword>
<name>A0A329MCV2_9BACL</name>
<evidence type="ECO:0000256" key="3">
    <source>
        <dbReference type="ARBA" id="ARBA00023163"/>
    </source>
</evidence>
<dbReference type="Pfam" id="PF02311">
    <property type="entry name" value="AraC_binding"/>
    <property type="match status" value="1"/>
</dbReference>
<dbReference type="AlphaFoldDB" id="A0A329MCV2"/>
<sequence length="327" mass="37560">MMKKLKCPILPFRSPVQKIYFIQKIGGGKRTMDTEIHFSNIVHTLQIVGCHFGAKPEGWSYPRHHHYLFELLYCWDGEAMQTVEEKEIAFAAGDLMVLKPGVRHGTRNNTADTYTYFNVHFNTDDMELRSLLTSSSYKFLPQTIIRQSRIPGYIKEIEALMQKELIDPHNYQWIGNQGFLPLQATHKLILQSYILLILKEFVTLLGASGHEAEKSSPQTYALQVNVAHAIESRLQSMIFSKAVIADIAKEQNLSRSQCSKIFTQVYGMSPRQYLSELKLNQAKKFLLSSELTVETISEELGFASVSHFSRQFRRWTGVSPIQFRPKH</sequence>
<comment type="caution">
    <text evidence="5">The sequence shown here is derived from an EMBL/GenBank/DDBJ whole genome shotgun (WGS) entry which is preliminary data.</text>
</comment>
<accession>A0A329MCV2</accession>
<dbReference type="Proteomes" id="UP000250369">
    <property type="component" value="Unassembled WGS sequence"/>
</dbReference>
<dbReference type="Gene3D" id="2.60.120.10">
    <property type="entry name" value="Jelly Rolls"/>
    <property type="match status" value="1"/>
</dbReference>
<dbReference type="PROSITE" id="PS00041">
    <property type="entry name" value="HTH_ARAC_FAMILY_1"/>
    <property type="match status" value="1"/>
</dbReference>
<dbReference type="InterPro" id="IPR014710">
    <property type="entry name" value="RmlC-like_jellyroll"/>
</dbReference>
<dbReference type="GO" id="GO:0043565">
    <property type="term" value="F:sequence-specific DNA binding"/>
    <property type="evidence" value="ECO:0007669"/>
    <property type="project" value="InterPro"/>
</dbReference>
<dbReference type="SMART" id="SM00342">
    <property type="entry name" value="HTH_ARAC"/>
    <property type="match status" value="1"/>
</dbReference>
<evidence type="ECO:0000313" key="6">
    <source>
        <dbReference type="Proteomes" id="UP000250369"/>
    </source>
</evidence>
<dbReference type="GO" id="GO:0003700">
    <property type="term" value="F:DNA-binding transcription factor activity"/>
    <property type="evidence" value="ECO:0007669"/>
    <property type="project" value="InterPro"/>
</dbReference>
<dbReference type="InterPro" id="IPR018060">
    <property type="entry name" value="HTH_AraC"/>
</dbReference>
<keyword evidence="1" id="KW-0805">Transcription regulation</keyword>
<keyword evidence="3" id="KW-0804">Transcription</keyword>
<dbReference type="InterPro" id="IPR020449">
    <property type="entry name" value="Tscrpt_reg_AraC-type_HTH"/>
</dbReference>